<protein>
    <submittedName>
        <fullName evidence="1">Uncharacterized protein</fullName>
    </submittedName>
</protein>
<dbReference type="EMBL" id="JAUSXB010000001">
    <property type="protein sequence ID" value="MDQ0675411.1"/>
    <property type="molecule type" value="Genomic_DNA"/>
</dbReference>
<sequence>MGQMVSQGLFGGVSRLEQPATREQMFAAFEAARQLHEMLWYLPEAQMRTFDPDASLRAVQLRGTTEKAYGGEPDGLLSLDVQELHAEVRALLMAVSEEVRASYFATQTDQLDPELKPGADLVGKDLGARRLCEVDLRGACLIASDLRGPDLASASHWG</sequence>
<dbReference type="RefSeq" id="WP_306637665.1">
    <property type="nucleotide sequence ID" value="NZ_JAUSXB010000001.1"/>
</dbReference>
<evidence type="ECO:0000313" key="1">
    <source>
        <dbReference type="EMBL" id="MDQ0675411.1"/>
    </source>
</evidence>
<organism evidence="1 2">
    <name type="scientific">Pseudarthrobacter siccitolerans</name>
    <dbReference type="NCBI Taxonomy" id="861266"/>
    <lineage>
        <taxon>Bacteria</taxon>
        <taxon>Bacillati</taxon>
        <taxon>Actinomycetota</taxon>
        <taxon>Actinomycetes</taxon>
        <taxon>Micrococcales</taxon>
        <taxon>Micrococcaceae</taxon>
        <taxon>Pseudarthrobacter</taxon>
    </lineage>
</organism>
<accession>A0ABU0PQA2</accession>
<proteinExistence type="predicted"/>
<reference evidence="1 2" key="1">
    <citation type="submission" date="2023-07" db="EMBL/GenBank/DDBJ databases">
        <title>Comparative genomics of wheat-associated soil bacteria to identify genetic determinants of phenazine resistance.</title>
        <authorList>
            <person name="Mouncey N."/>
        </authorList>
    </citation>
    <scope>NUCLEOTIDE SEQUENCE [LARGE SCALE GENOMIC DNA]</scope>
    <source>
        <strain evidence="1 2">W1I3</strain>
    </source>
</reference>
<dbReference type="Proteomes" id="UP001236806">
    <property type="component" value="Unassembled WGS sequence"/>
</dbReference>
<name>A0ABU0PQA2_9MICC</name>
<gene>
    <name evidence="1" type="ORF">QFZ36_002972</name>
</gene>
<keyword evidence="2" id="KW-1185">Reference proteome</keyword>
<comment type="caution">
    <text evidence="1">The sequence shown here is derived from an EMBL/GenBank/DDBJ whole genome shotgun (WGS) entry which is preliminary data.</text>
</comment>
<evidence type="ECO:0000313" key="2">
    <source>
        <dbReference type="Proteomes" id="UP001236806"/>
    </source>
</evidence>